<evidence type="ECO:0000256" key="6">
    <source>
        <dbReference type="ARBA" id="ARBA00022695"/>
    </source>
</evidence>
<comment type="catalytic activity">
    <reaction evidence="10 11">
        <text>RNA(n) + a ribonucleoside 5'-triphosphate = RNA(n+1) + diphosphate</text>
        <dbReference type="Rhea" id="RHEA:21248"/>
        <dbReference type="Rhea" id="RHEA-COMP:14527"/>
        <dbReference type="Rhea" id="RHEA-COMP:17342"/>
        <dbReference type="ChEBI" id="CHEBI:33019"/>
        <dbReference type="ChEBI" id="CHEBI:61557"/>
        <dbReference type="ChEBI" id="CHEBI:140395"/>
        <dbReference type="EC" id="2.7.7.6"/>
    </reaction>
</comment>
<dbReference type="InterPro" id="IPR011263">
    <property type="entry name" value="DNA-dir_RNA_pol_RpoA/D/Rpb3"/>
</dbReference>
<dbReference type="InterPro" id="IPR011262">
    <property type="entry name" value="DNA-dir_RNA_pol_insert"/>
</dbReference>
<dbReference type="HAMAP" id="MF_00059">
    <property type="entry name" value="RNApol_bact_RpoA"/>
    <property type="match status" value="1"/>
</dbReference>
<evidence type="ECO:0000256" key="5">
    <source>
        <dbReference type="ARBA" id="ARBA00022679"/>
    </source>
</evidence>
<evidence type="ECO:0000256" key="1">
    <source>
        <dbReference type="ARBA" id="ARBA00007123"/>
    </source>
</evidence>
<feature type="region of interest" description="Alpha N-terminal domain (alpha-NTD)" evidence="11">
    <location>
        <begin position="1"/>
        <end position="270"/>
    </location>
</feature>
<evidence type="ECO:0000256" key="3">
    <source>
        <dbReference type="ARBA" id="ARBA00015972"/>
    </source>
</evidence>
<protein>
    <recommendedName>
        <fullName evidence="3 11">DNA-directed RNA polymerase subunit alpha</fullName>
        <shortName evidence="11">RNAP subunit alpha</shortName>
        <ecNumber evidence="2 11">2.7.7.6</ecNumber>
    </recommendedName>
    <alternativeName>
        <fullName evidence="9 11">RNA polymerase subunit alpha</fullName>
    </alternativeName>
    <alternativeName>
        <fullName evidence="8 11">Transcriptase subunit alpha</fullName>
    </alternativeName>
</protein>
<dbReference type="Gene3D" id="2.170.120.12">
    <property type="entry name" value="DNA-directed RNA polymerase, insert domain"/>
    <property type="match status" value="1"/>
</dbReference>
<dbReference type="Proteomes" id="UP000092731">
    <property type="component" value="Unassembled WGS sequence"/>
</dbReference>
<dbReference type="InterPro" id="IPR011260">
    <property type="entry name" value="RNAP_asu_C"/>
</dbReference>
<dbReference type="EMBL" id="BDDM01000254">
    <property type="protein sequence ID" value="GAT78594.1"/>
    <property type="molecule type" value="Genomic_DNA"/>
</dbReference>
<evidence type="ECO:0000256" key="11">
    <source>
        <dbReference type="HAMAP-Rule" id="MF_00059"/>
    </source>
</evidence>
<evidence type="ECO:0000313" key="15">
    <source>
        <dbReference type="Proteomes" id="UP000092677"/>
    </source>
</evidence>
<dbReference type="Pfam" id="PF03118">
    <property type="entry name" value="RNA_pol_A_CTD"/>
    <property type="match status" value="1"/>
</dbReference>
<dbReference type="GO" id="GO:0006351">
    <property type="term" value="P:DNA-templated transcription"/>
    <property type="evidence" value="ECO:0007669"/>
    <property type="project" value="UniProtKB-UniRule"/>
</dbReference>
<organism evidence="13 15">
    <name type="scientific">Ehrlichia ruminantium</name>
    <name type="common">heartwater rickettsia</name>
    <name type="synonym">Cowdria ruminantium</name>
    <dbReference type="NCBI Taxonomy" id="779"/>
    <lineage>
        <taxon>Bacteria</taxon>
        <taxon>Pseudomonadati</taxon>
        <taxon>Pseudomonadota</taxon>
        <taxon>Alphaproteobacteria</taxon>
        <taxon>Rickettsiales</taxon>
        <taxon>Anaplasmataceae</taxon>
        <taxon>Ehrlichia</taxon>
    </lineage>
</organism>
<sequence length="374" mass="41835">MIFDEDSSSVAQESGYMGVGSPYSSDVGRISMSDHWNKLTKPSSIKVVNHGNALNKADLIIEPLESGFALTLGNALRRVMMSSLRGFAVYGVEIENVLHEFTSISGVREDVTDILLNISMIRLKLSGMDNKVLSLKVKGPCEVRSGMIADTPDCTILNKDLLICTLDQDVDFNIKMYVNSGKGYVPAVKRKSINKFGLNDVPVNFIATNALYSPIKKASFRVESSRIGQFTDYDRLIMSVETDHSILPDEAVALAARILQDQFQQFINFDETDEPHQKVDTKDVLPYDSNLLRKVDELELSVRSYNCLKNDNITYIGDLVQKTESDMLRTPNFGRKSLNEINELLASMNLHLGMKIANWPPESIESLSKQYSEE</sequence>
<dbReference type="CDD" id="cd06928">
    <property type="entry name" value="RNAP_alpha_NTD"/>
    <property type="match status" value="1"/>
</dbReference>
<dbReference type="EMBL" id="BDDL01000077">
    <property type="protein sequence ID" value="GAT77460.1"/>
    <property type="molecule type" value="Genomic_DNA"/>
</dbReference>
<dbReference type="GO" id="GO:0005737">
    <property type="term" value="C:cytoplasm"/>
    <property type="evidence" value="ECO:0007669"/>
    <property type="project" value="UniProtKB-ARBA"/>
</dbReference>
<dbReference type="NCBIfam" id="NF003519">
    <property type="entry name" value="PRK05182.2-5"/>
    <property type="match status" value="1"/>
</dbReference>
<dbReference type="NCBIfam" id="NF003513">
    <property type="entry name" value="PRK05182.1-2"/>
    <property type="match status" value="1"/>
</dbReference>
<dbReference type="RefSeq" id="WP_011256130.1">
    <property type="nucleotide sequence ID" value="NZ_BDDK01000028.1"/>
</dbReference>
<dbReference type="Pfam" id="PF01193">
    <property type="entry name" value="RNA_pol_L"/>
    <property type="match status" value="1"/>
</dbReference>
<evidence type="ECO:0000256" key="2">
    <source>
        <dbReference type="ARBA" id="ARBA00012418"/>
    </source>
</evidence>
<dbReference type="GeneID" id="33058439"/>
<dbReference type="GO" id="GO:0003677">
    <property type="term" value="F:DNA binding"/>
    <property type="evidence" value="ECO:0007669"/>
    <property type="project" value="UniProtKB-UniRule"/>
</dbReference>
<reference evidence="13" key="1">
    <citation type="journal article" date="2016" name="Genome Announc.">
        <title>Draft Genome Sequences of Three Strains of Ehrlichia ruminantium, a Tick-Borne Pathogen of Ruminants, Isolated from Zimbabwe, The Gambia, and Ghana.</title>
        <authorList>
            <person name="Nakao R."/>
            <person name="Jongejan F."/>
            <person name="Sugimoto C."/>
        </authorList>
    </citation>
    <scope>NUCLEOTIDE SEQUENCE</scope>
    <source>
        <strain evidence="13">Kerr Seringe</strain>
        <strain evidence="14">Pokoase 417</strain>
    </source>
</reference>
<evidence type="ECO:0000256" key="7">
    <source>
        <dbReference type="ARBA" id="ARBA00023163"/>
    </source>
</evidence>
<dbReference type="SMART" id="SM00662">
    <property type="entry name" value="RPOLD"/>
    <property type="match status" value="1"/>
</dbReference>
<dbReference type="SUPFAM" id="SSF56553">
    <property type="entry name" value="Insert subdomain of RNA polymerase alpha subunit"/>
    <property type="match status" value="1"/>
</dbReference>
<dbReference type="FunFam" id="2.170.120.12:FF:000001">
    <property type="entry name" value="DNA-directed RNA polymerase subunit alpha"/>
    <property type="match status" value="1"/>
</dbReference>
<comment type="subunit">
    <text evidence="11">Homodimer. The RNAP catalytic core consists of 2 alpha, 1 beta, 1 beta' and 1 omega subunit. When a sigma factor is associated with the core the holoenzyme is formed, which can initiate transcription.</text>
</comment>
<dbReference type="NCBIfam" id="TIGR02027">
    <property type="entry name" value="rpoA"/>
    <property type="match status" value="1"/>
</dbReference>
<feature type="region of interest" description="Alpha C-terminal domain (alpha-CTD)" evidence="11">
    <location>
        <begin position="287"/>
        <end position="374"/>
    </location>
</feature>
<accession>A0A170RBB6</accession>
<dbReference type="STRING" id="779.GCA_002019755_00656"/>
<evidence type="ECO:0000259" key="12">
    <source>
        <dbReference type="SMART" id="SM00662"/>
    </source>
</evidence>
<comment type="similarity">
    <text evidence="1 11">Belongs to the RNA polymerase alpha chain family.</text>
</comment>
<gene>
    <name evidence="11 13" type="primary">rpoA</name>
    <name evidence="13" type="ORF">EHRUM2_06840</name>
    <name evidence="14" type="ORF">EHRUM3_08210</name>
</gene>
<evidence type="ECO:0000313" key="14">
    <source>
        <dbReference type="EMBL" id="GAT78594.1"/>
    </source>
</evidence>
<feature type="domain" description="DNA-directed RNA polymerase RpoA/D/Rpb3-type" evidence="12">
    <location>
        <begin position="56"/>
        <end position="269"/>
    </location>
</feature>
<dbReference type="GO" id="GO:0000428">
    <property type="term" value="C:DNA-directed RNA polymerase complex"/>
    <property type="evidence" value="ECO:0007669"/>
    <property type="project" value="UniProtKB-KW"/>
</dbReference>
<dbReference type="Pfam" id="PF01000">
    <property type="entry name" value="RNA_pol_A_bac"/>
    <property type="match status" value="1"/>
</dbReference>
<dbReference type="SUPFAM" id="SSF55257">
    <property type="entry name" value="RBP11-like subunits of RNA polymerase"/>
    <property type="match status" value="1"/>
</dbReference>
<evidence type="ECO:0000256" key="8">
    <source>
        <dbReference type="ARBA" id="ARBA00032524"/>
    </source>
</evidence>
<evidence type="ECO:0000256" key="4">
    <source>
        <dbReference type="ARBA" id="ARBA00022478"/>
    </source>
</evidence>
<comment type="function">
    <text evidence="11">DNA-dependent RNA polymerase catalyzes the transcription of DNA into RNA using the four ribonucleoside triphosphates as substrates.</text>
</comment>
<keyword evidence="5 11" id="KW-0808">Transferase</keyword>
<evidence type="ECO:0000256" key="10">
    <source>
        <dbReference type="ARBA" id="ARBA00048552"/>
    </source>
</evidence>
<dbReference type="GO" id="GO:0046983">
    <property type="term" value="F:protein dimerization activity"/>
    <property type="evidence" value="ECO:0007669"/>
    <property type="project" value="InterPro"/>
</dbReference>
<keyword evidence="4 11" id="KW-0240">DNA-directed RNA polymerase</keyword>
<comment type="domain">
    <text evidence="11">The N-terminal domain is essential for RNAP assembly and basal transcription, whereas the C-terminal domain is involved in interaction with transcriptional regulators and with upstream promoter elements.</text>
</comment>
<reference evidence="15 16" key="2">
    <citation type="submission" date="2016-05" db="EMBL/GenBank/DDBJ databases">
        <title>Draft genome sequences of four strains of Ehrlichia ruminantium, a tick-borne pathogen of ruminants, isolated from Zimbabwe, The Gambia and Ghana.</title>
        <authorList>
            <person name="Nakao R."/>
            <person name="Jongejan F."/>
            <person name="Sugimoto C."/>
        </authorList>
    </citation>
    <scope>NUCLEOTIDE SEQUENCE [LARGE SCALE GENOMIC DNA]</scope>
    <source>
        <strain evidence="15">Kerr Seringe</strain>
        <strain evidence="16">Pokoase 417</strain>
    </source>
</reference>
<evidence type="ECO:0000313" key="16">
    <source>
        <dbReference type="Proteomes" id="UP000092731"/>
    </source>
</evidence>
<name>A0A170RBB6_EHRRU</name>
<keyword evidence="6 11" id="KW-0548">Nucleotidyltransferase</keyword>
<dbReference type="InterPro" id="IPR036603">
    <property type="entry name" value="RBP11-like"/>
</dbReference>
<dbReference type="Gene3D" id="1.10.150.20">
    <property type="entry name" value="5' to 3' exonuclease, C-terminal subdomain"/>
    <property type="match status" value="1"/>
</dbReference>
<evidence type="ECO:0000256" key="9">
    <source>
        <dbReference type="ARBA" id="ARBA00033070"/>
    </source>
</evidence>
<dbReference type="InterPro" id="IPR011773">
    <property type="entry name" value="DNA-dir_RpoA"/>
</dbReference>
<dbReference type="SMR" id="A0A170RBB6"/>
<dbReference type="SUPFAM" id="SSF47789">
    <property type="entry name" value="C-terminal domain of RNA polymerase alpha subunit"/>
    <property type="match status" value="1"/>
</dbReference>
<comment type="caution">
    <text evidence="13">The sequence shown here is derived from an EMBL/GenBank/DDBJ whole genome shotgun (WGS) entry which is preliminary data.</text>
</comment>
<evidence type="ECO:0000313" key="13">
    <source>
        <dbReference type="EMBL" id="GAT77460.1"/>
    </source>
</evidence>
<keyword evidence="7 11" id="KW-0804">Transcription</keyword>
<dbReference type="FunFam" id="1.10.150.20:FF:000001">
    <property type="entry name" value="DNA-directed RNA polymerase subunit alpha"/>
    <property type="match status" value="1"/>
</dbReference>
<dbReference type="GO" id="GO:0003899">
    <property type="term" value="F:DNA-directed RNA polymerase activity"/>
    <property type="evidence" value="ECO:0007669"/>
    <property type="project" value="UniProtKB-UniRule"/>
</dbReference>
<proteinExistence type="inferred from homology"/>
<dbReference type="AlphaFoldDB" id="A0A170RBB6"/>
<dbReference type="Gene3D" id="3.30.1360.10">
    <property type="entry name" value="RNA polymerase, RBP11-like subunit"/>
    <property type="match status" value="1"/>
</dbReference>
<dbReference type="InterPro" id="IPR036643">
    <property type="entry name" value="RNApol_insert_sf"/>
</dbReference>
<dbReference type="EC" id="2.7.7.6" evidence="2 11"/>
<dbReference type="Proteomes" id="UP000092677">
    <property type="component" value="Unassembled WGS sequence"/>
</dbReference>